<reference evidence="1" key="1">
    <citation type="submission" date="2021-03" db="EMBL/GenBank/DDBJ databases">
        <title>Whole genome shotgun sequence of Actinoplanes consettensis NBRC 14913.</title>
        <authorList>
            <person name="Komaki H."/>
            <person name="Tamura T."/>
        </authorList>
    </citation>
    <scope>NUCLEOTIDE SEQUENCE</scope>
    <source>
        <strain evidence="1">NBRC 14913</strain>
    </source>
</reference>
<gene>
    <name evidence="1" type="ORF">Aco04nite_47440</name>
</gene>
<dbReference type="AlphaFoldDB" id="A0A919SQR8"/>
<evidence type="ECO:0000313" key="2">
    <source>
        <dbReference type="Proteomes" id="UP000680865"/>
    </source>
</evidence>
<dbReference type="RefSeq" id="WP_212999422.1">
    <property type="nucleotide sequence ID" value="NZ_BAAATW010000001.1"/>
</dbReference>
<protein>
    <submittedName>
        <fullName evidence="1">Uncharacterized protein</fullName>
    </submittedName>
</protein>
<proteinExistence type="predicted"/>
<name>A0A919SQR8_9ACTN</name>
<dbReference type="Proteomes" id="UP000680865">
    <property type="component" value="Unassembled WGS sequence"/>
</dbReference>
<accession>A0A919SQR8</accession>
<organism evidence="1 2">
    <name type="scientific">Winogradskya consettensis</name>
    <dbReference type="NCBI Taxonomy" id="113560"/>
    <lineage>
        <taxon>Bacteria</taxon>
        <taxon>Bacillati</taxon>
        <taxon>Actinomycetota</taxon>
        <taxon>Actinomycetes</taxon>
        <taxon>Micromonosporales</taxon>
        <taxon>Micromonosporaceae</taxon>
        <taxon>Winogradskya</taxon>
    </lineage>
</organism>
<evidence type="ECO:0000313" key="1">
    <source>
        <dbReference type="EMBL" id="GIM75859.1"/>
    </source>
</evidence>
<sequence length="141" mass="15056">MLLELSLLEPLELLSLLELSLLELLLPAESLPEVSVLLEPVLLESVLSVVVEESVLVEVLLLEVVAAWAATPAASVPAMPAATSAPVIAVVRRSALSRSIGSPPSLLTTQPMCGGNLSQPCGPAERFLWMLVRAFRAPWPW</sequence>
<keyword evidence="2" id="KW-1185">Reference proteome</keyword>
<comment type="caution">
    <text evidence="1">The sequence shown here is derived from an EMBL/GenBank/DDBJ whole genome shotgun (WGS) entry which is preliminary data.</text>
</comment>
<dbReference type="EMBL" id="BOQP01000025">
    <property type="protein sequence ID" value="GIM75859.1"/>
    <property type="molecule type" value="Genomic_DNA"/>
</dbReference>